<proteinExistence type="predicted"/>
<keyword evidence="1" id="KW-0812">Transmembrane</keyword>
<evidence type="ECO:0000313" key="3">
    <source>
        <dbReference type="Proteomes" id="UP000019460"/>
    </source>
</evidence>
<name>W9VGF1_9GAMM</name>
<dbReference type="RefSeq" id="WP_043750670.1">
    <property type="nucleotide sequence ID" value="NZ_AONC01000015.1"/>
</dbReference>
<dbReference type="OrthoDB" id="869379at2"/>
<feature type="transmembrane region" description="Helical" evidence="1">
    <location>
        <begin position="20"/>
        <end position="38"/>
    </location>
</feature>
<keyword evidence="3" id="KW-1185">Reference proteome</keyword>
<evidence type="ECO:0008006" key="4">
    <source>
        <dbReference type="Google" id="ProtNLM"/>
    </source>
</evidence>
<dbReference type="AlphaFoldDB" id="W9VGF1"/>
<comment type="caution">
    <text evidence="2">The sequence shown here is derived from an EMBL/GenBank/DDBJ whole genome shotgun (WGS) entry which is preliminary data.</text>
</comment>
<dbReference type="EMBL" id="AONC01000015">
    <property type="protein sequence ID" value="EXJ16081.1"/>
    <property type="molecule type" value="Genomic_DNA"/>
</dbReference>
<keyword evidence="1" id="KW-0472">Membrane</keyword>
<keyword evidence="1" id="KW-1133">Transmembrane helix</keyword>
<dbReference type="SUPFAM" id="SSF53474">
    <property type="entry name" value="alpha/beta-Hydrolases"/>
    <property type="match status" value="1"/>
</dbReference>
<dbReference type="STRING" id="1249627.D779_0550"/>
<accession>W9VGF1</accession>
<reference evidence="2 3" key="1">
    <citation type="submission" date="2012-11" db="EMBL/GenBank/DDBJ databases">
        <title>Genome assembly of Thiorhodococcus sp. AK35.</title>
        <authorList>
            <person name="Nupur N."/>
            <person name="Khatri I."/>
            <person name="Subramanian S."/>
            <person name="Pinnaka A."/>
        </authorList>
    </citation>
    <scope>NUCLEOTIDE SEQUENCE [LARGE SCALE GENOMIC DNA]</scope>
    <source>
        <strain evidence="2 3">AK35</strain>
    </source>
</reference>
<evidence type="ECO:0000256" key="1">
    <source>
        <dbReference type="SAM" id="Phobius"/>
    </source>
</evidence>
<evidence type="ECO:0000313" key="2">
    <source>
        <dbReference type="EMBL" id="EXJ16081.1"/>
    </source>
</evidence>
<organism evidence="2 3">
    <name type="scientific">Imhoffiella purpurea</name>
    <dbReference type="NCBI Taxonomy" id="1249627"/>
    <lineage>
        <taxon>Bacteria</taxon>
        <taxon>Pseudomonadati</taxon>
        <taxon>Pseudomonadota</taxon>
        <taxon>Gammaproteobacteria</taxon>
        <taxon>Chromatiales</taxon>
        <taxon>Chromatiaceae</taxon>
        <taxon>Imhoffiella</taxon>
    </lineage>
</organism>
<dbReference type="PANTHER" id="PTHR37946:SF1">
    <property type="entry name" value="SLL1969 PROTEIN"/>
    <property type="match status" value="1"/>
</dbReference>
<dbReference type="Proteomes" id="UP000019460">
    <property type="component" value="Unassembled WGS sequence"/>
</dbReference>
<dbReference type="Gene3D" id="3.40.50.1820">
    <property type="entry name" value="alpha/beta hydrolase"/>
    <property type="match status" value="1"/>
</dbReference>
<gene>
    <name evidence="2" type="ORF">D779_0550</name>
</gene>
<dbReference type="PANTHER" id="PTHR37946">
    <property type="entry name" value="SLL1969 PROTEIN"/>
    <property type="match status" value="1"/>
</dbReference>
<protein>
    <recommendedName>
        <fullName evidence="4">AB hydrolase-1 domain-containing protein</fullName>
    </recommendedName>
</protein>
<dbReference type="InterPro" id="IPR029058">
    <property type="entry name" value="AB_hydrolase_fold"/>
</dbReference>
<dbReference type="eggNOG" id="COG1075">
    <property type="taxonomic scope" value="Bacteria"/>
</dbReference>
<sequence length="359" mass="39975">MRDRTPGDNRRTTGIRWPRIALVLILLVTAWIAGWTWWAEGHPSEERELRVFVHRQLTQLFPEAMSIESDAWYGLVERHPAAPDAKIRVLLVHGLDEPGSIWDDLLPALAETGLGVWELRYPNDQGIDRSSDYLAGLWPELPPDLPIALVGHSMGGLVIRDWLTNRYSRMPGSDGQQEAAILGAILVGTPNHGSEWARLRIWLELRDHVVGSPERRFSLLSALRDGVGEAKVDLRPDSDFLASLNARPWPAAVPIQLIGGRLIRPTAEMTRNLAGIGEDLGSEELTRRLTRWWTGLGSDLGDGVVTLESLRIPGVAEPILVEGSHRGMLLRYHRADPAPAAIAPILETLKRWTDDRGAR</sequence>